<evidence type="ECO:0000256" key="3">
    <source>
        <dbReference type="ARBA" id="ARBA00022490"/>
    </source>
</evidence>
<dbReference type="InterPro" id="IPR038881">
    <property type="entry name" value="Yae1-like"/>
</dbReference>
<dbReference type="GO" id="GO:0005634">
    <property type="term" value="C:nucleus"/>
    <property type="evidence" value="ECO:0007669"/>
    <property type="project" value="UniProtKB-SubCell"/>
</dbReference>
<feature type="domain" description="Essential protein Yae1 N-terminal" evidence="5">
    <location>
        <begin position="40"/>
        <end position="78"/>
    </location>
</feature>
<evidence type="ECO:0000256" key="1">
    <source>
        <dbReference type="ARBA" id="ARBA00004123"/>
    </source>
</evidence>
<keyword evidence="7" id="KW-1185">Reference proteome</keyword>
<dbReference type="Ensembl" id="ENSENLT00000040197.1">
    <property type="protein sequence ID" value="ENSENLP00000039174.1"/>
    <property type="gene ID" value="ENSENLG00000016899.1"/>
</dbReference>
<reference evidence="6" key="2">
    <citation type="submission" date="2025-08" db="UniProtKB">
        <authorList>
            <consortium name="Ensembl"/>
        </authorList>
    </citation>
    <scope>IDENTIFICATION</scope>
</reference>
<proteinExistence type="predicted"/>
<dbReference type="GO" id="GO:0005737">
    <property type="term" value="C:cytoplasm"/>
    <property type="evidence" value="ECO:0007669"/>
    <property type="project" value="UniProtKB-SubCell"/>
</dbReference>
<name>A0A665W520_ECHNA</name>
<gene>
    <name evidence="6" type="primary">otulina</name>
</gene>
<dbReference type="InParanoid" id="A0A665W520"/>
<organism evidence="6 7">
    <name type="scientific">Echeneis naucrates</name>
    <name type="common">Live sharksucker</name>
    <dbReference type="NCBI Taxonomy" id="173247"/>
    <lineage>
        <taxon>Eukaryota</taxon>
        <taxon>Metazoa</taxon>
        <taxon>Chordata</taxon>
        <taxon>Craniata</taxon>
        <taxon>Vertebrata</taxon>
        <taxon>Euteleostomi</taxon>
        <taxon>Actinopterygii</taxon>
        <taxon>Neopterygii</taxon>
        <taxon>Teleostei</taxon>
        <taxon>Neoteleostei</taxon>
        <taxon>Acanthomorphata</taxon>
        <taxon>Carangaria</taxon>
        <taxon>Carangiformes</taxon>
        <taxon>Echeneidae</taxon>
        <taxon>Echeneis</taxon>
    </lineage>
</organism>
<dbReference type="Proteomes" id="UP000472264">
    <property type="component" value="Chromosome 20"/>
</dbReference>
<sequence length="219" mass="24043">MSWLRAVSDAGEDVFDESADDLSLQTKEWTSNMKKRVKDGYVDGVDAGEEASLQAGFNQGFREGAAQTAAVGRLKGIISAIWCWYQIEHPENPIPASVIELLQQVSQHEDKITDRIRKALENPPPSVSDISESMEDLEVEQAGRSCCGEGREETGCCKKGEEMDLDVCHQPQKLSSASTDCSSSSDEGLNLLLQRCVDVVTELGLPQELIGHIEELKNM</sequence>
<evidence type="ECO:0000256" key="2">
    <source>
        <dbReference type="ARBA" id="ARBA00004496"/>
    </source>
</evidence>
<evidence type="ECO:0000256" key="4">
    <source>
        <dbReference type="ARBA" id="ARBA00023242"/>
    </source>
</evidence>
<evidence type="ECO:0000313" key="6">
    <source>
        <dbReference type="Ensembl" id="ENSENLP00000039174.1"/>
    </source>
</evidence>
<dbReference type="InterPro" id="IPR019191">
    <property type="entry name" value="Essential_protein_Yae1_N"/>
</dbReference>
<evidence type="ECO:0000313" key="7">
    <source>
        <dbReference type="Proteomes" id="UP000472264"/>
    </source>
</evidence>
<dbReference type="PANTHER" id="PTHR18829">
    <property type="entry name" value="PROTEIN YAE1 HOMOLOG"/>
    <property type="match status" value="1"/>
</dbReference>
<reference evidence="6" key="1">
    <citation type="submission" date="2021-04" db="EMBL/GenBank/DDBJ databases">
        <authorList>
            <consortium name="Wellcome Sanger Institute Data Sharing"/>
        </authorList>
    </citation>
    <scope>NUCLEOTIDE SEQUENCE [LARGE SCALE GENOMIC DNA]</scope>
</reference>
<keyword evidence="4" id="KW-0539">Nucleus</keyword>
<reference evidence="6" key="3">
    <citation type="submission" date="2025-09" db="UniProtKB">
        <authorList>
            <consortium name="Ensembl"/>
        </authorList>
    </citation>
    <scope>IDENTIFICATION</scope>
</reference>
<comment type="subcellular location">
    <subcellularLocation>
        <location evidence="2">Cytoplasm</location>
    </subcellularLocation>
    <subcellularLocation>
        <location evidence="1">Nucleus</location>
    </subcellularLocation>
</comment>
<evidence type="ECO:0000259" key="5">
    <source>
        <dbReference type="Pfam" id="PF09811"/>
    </source>
</evidence>
<keyword evidence="3" id="KW-0963">Cytoplasm</keyword>
<dbReference type="Pfam" id="PF09811">
    <property type="entry name" value="Yae1_N"/>
    <property type="match status" value="1"/>
</dbReference>
<dbReference type="PANTHER" id="PTHR18829:SF0">
    <property type="entry name" value="PROTEIN YAE1 HOMOLOG"/>
    <property type="match status" value="1"/>
</dbReference>
<protein>
    <recommendedName>
        <fullName evidence="5">Essential protein Yae1 N-terminal domain-containing protein</fullName>
    </recommendedName>
</protein>
<accession>A0A665W520</accession>
<dbReference type="OrthoDB" id="20086at2759"/>
<dbReference type="OMA" id="VKKQTVW"/>
<dbReference type="AlphaFoldDB" id="A0A665W520"/>